<keyword evidence="8" id="KW-1185">Reference proteome</keyword>
<dbReference type="SMART" id="SM00220">
    <property type="entry name" value="S_TKc"/>
    <property type="match status" value="1"/>
</dbReference>
<dbReference type="InterPro" id="IPR001611">
    <property type="entry name" value="Leu-rich_rpt"/>
</dbReference>
<evidence type="ECO:0000256" key="4">
    <source>
        <dbReference type="ARBA" id="ARBA00022840"/>
    </source>
</evidence>
<dbReference type="SUPFAM" id="SSF52058">
    <property type="entry name" value="L domain-like"/>
    <property type="match status" value="1"/>
</dbReference>
<feature type="domain" description="Protein kinase" evidence="6">
    <location>
        <begin position="241"/>
        <end position="419"/>
    </location>
</feature>
<dbReference type="SUPFAM" id="SSF56112">
    <property type="entry name" value="Protein kinase-like (PK-like)"/>
    <property type="match status" value="1"/>
</dbReference>
<evidence type="ECO:0000256" key="1">
    <source>
        <dbReference type="ARBA" id="ARBA00022614"/>
    </source>
</evidence>
<dbReference type="PROSITE" id="PS51450">
    <property type="entry name" value="LRR"/>
    <property type="match status" value="1"/>
</dbReference>
<dbReference type="Gene3D" id="3.80.10.10">
    <property type="entry name" value="Ribonuclease Inhibitor"/>
    <property type="match status" value="1"/>
</dbReference>
<dbReference type="InterPro" id="IPR032675">
    <property type="entry name" value="LRR_dom_sf"/>
</dbReference>
<keyword evidence="1" id="KW-0433">Leucine-rich repeat</keyword>
<dbReference type="PROSITE" id="PS50011">
    <property type="entry name" value="PROTEIN_KINASE_DOM"/>
    <property type="match status" value="1"/>
</dbReference>
<evidence type="ECO:0000313" key="7">
    <source>
        <dbReference type="EMBL" id="KAJ0390723.1"/>
    </source>
</evidence>
<dbReference type="GO" id="GO:0004672">
    <property type="term" value="F:protein kinase activity"/>
    <property type="evidence" value="ECO:0007669"/>
    <property type="project" value="InterPro"/>
</dbReference>
<accession>A0AAD5Q561</accession>
<dbReference type="InterPro" id="IPR000719">
    <property type="entry name" value="Prot_kinase_dom"/>
</dbReference>
<keyword evidence="5" id="KW-1133">Transmembrane helix</keyword>
<dbReference type="EMBL" id="JAKCXM010001712">
    <property type="protein sequence ID" value="KAJ0390723.1"/>
    <property type="molecule type" value="Genomic_DNA"/>
</dbReference>
<dbReference type="InterPro" id="IPR011009">
    <property type="entry name" value="Kinase-like_dom_sf"/>
</dbReference>
<dbReference type="PANTHER" id="PTHR48056">
    <property type="entry name" value="LRR RECEPTOR-LIKE SERINE/THREONINE-PROTEIN KINASE-RELATED"/>
    <property type="match status" value="1"/>
</dbReference>
<evidence type="ECO:0000256" key="5">
    <source>
        <dbReference type="SAM" id="Phobius"/>
    </source>
</evidence>
<protein>
    <recommendedName>
        <fullName evidence="6">Protein kinase domain-containing protein</fullName>
    </recommendedName>
</protein>
<reference evidence="7" key="1">
    <citation type="submission" date="2021-12" db="EMBL/GenBank/DDBJ databases">
        <title>Prjna785345.</title>
        <authorList>
            <person name="Rujirawat T."/>
            <person name="Krajaejun T."/>
        </authorList>
    </citation>
    <scope>NUCLEOTIDE SEQUENCE</scope>
    <source>
        <strain evidence="7">Pi057C3</strain>
    </source>
</reference>
<dbReference type="Gene3D" id="1.10.510.10">
    <property type="entry name" value="Transferase(Phosphotransferase) domain 1"/>
    <property type="match status" value="1"/>
</dbReference>
<evidence type="ECO:0000256" key="3">
    <source>
        <dbReference type="ARBA" id="ARBA00022741"/>
    </source>
</evidence>
<evidence type="ECO:0000313" key="8">
    <source>
        <dbReference type="Proteomes" id="UP001209570"/>
    </source>
</evidence>
<feature type="transmembrane region" description="Helical" evidence="5">
    <location>
        <begin position="128"/>
        <end position="148"/>
    </location>
</feature>
<sequence>MESYPSDEGSSTLRHLCLRGNALSTFDAVFPQLEYLDLSNNSFKAFPNSIFLLSNLRHLDMTGNPMRGTPLTPQQYYFLTNLSSLEIDPLPNGALCDPSSERILGASRVCVVESTDIVTIRSSSFKGIIVSVVLGTAAVSIVLFVIWYKRKKRREALEMQALAELEWQIDGASSKLTRPADDSMLGEHQDRVAAGFVALDGQRNVSTAHTSRTSSSSSSHINGSLWDDEALLAVQLRFDDIQDLRLIGSGAFGVVWLVRYRDKRVLASKRLVRDQVTRAKTLAFVAEIKLVAQLEHPSIVQFVGAAWTIESDLQALFEYMPNGDLRSHLDATRNDAESTTPSSWQRHKLAIAVDIAEALVYVHSFNPPLVHRDLKSRNVLLGESWKAKLSDFGVSRSSLAAAATTSRAMSMRSASSYRN</sequence>
<keyword evidence="5" id="KW-0812">Transmembrane</keyword>
<keyword evidence="2" id="KW-0677">Repeat</keyword>
<dbReference type="InterPro" id="IPR001245">
    <property type="entry name" value="Ser-Thr/Tyr_kinase_cat_dom"/>
</dbReference>
<keyword evidence="3" id="KW-0547">Nucleotide-binding</keyword>
<keyword evidence="4" id="KW-0067">ATP-binding</keyword>
<keyword evidence="5" id="KW-0472">Membrane</keyword>
<dbReference type="AlphaFoldDB" id="A0AAD5Q561"/>
<dbReference type="Proteomes" id="UP001209570">
    <property type="component" value="Unassembled WGS sequence"/>
</dbReference>
<dbReference type="Pfam" id="PF13855">
    <property type="entry name" value="LRR_8"/>
    <property type="match status" value="1"/>
</dbReference>
<gene>
    <name evidence="7" type="ORF">P43SY_011912</name>
</gene>
<name>A0AAD5Q561_PYTIN</name>
<dbReference type="InterPro" id="IPR008271">
    <property type="entry name" value="Ser/Thr_kinase_AS"/>
</dbReference>
<dbReference type="InterPro" id="IPR050647">
    <property type="entry name" value="Plant_LRR-RLKs"/>
</dbReference>
<dbReference type="PROSITE" id="PS00108">
    <property type="entry name" value="PROTEIN_KINASE_ST"/>
    <property type="match status" value="1"/>
</dbReference>
<evidence type="ECO:0000256" key="2">
    <source>
        <dbReference type="ARBA" id="ARBA00022737"/>
    </source>
</evidence>
<proteinExistence type="predicted"/>
<organism evidence="7 8">
    <name type="scientific">Pythium insidiosum</name>
    <name type="common">Pythiosis disease agent</name>
    <dbReference type="NCBI Taxonomy" id="114742"/>
    <lineage>
        <taxon>Eukaryota</taxon>
        <taxon>Sar</taxon>
        <taxon>Stramenopiles</taxon>
        <taxon>Oomycota</taxon>
        <taxon>Peronosporomycetes</taxon>
        <taxon>Pythiales</taxon>
        <taxon>Pythiaceae</taxon>
        <taxon>Pythium</taxon>
    </lineage>
</organism>
<evidence type="ECO:0000259" key="6">
    <source>
        <dbReference type="PROSITE" id="PS50011"/>
    </source>
</evidence>
<dbReference type="GO" id="GO:0005524">
    <property type="term" value="F:ATP binding"/>
    <property type="evidence" value="ECO:0007669"/>
    <property type="project" value="UniProtKB-KW"/>
</dbReference>
<comment type="caution">
    <text evidence="7">The sequence shown here is derived from an EMBL/GenBank/DDBJ whole genome shotgun (WGS) entry which is preliminary data.</text>
</comment>
<dbReference type="Pfam" id="PF07714">
    <property type="entry name" value="PK_Tyr_Ser-Thr"/>
    <property type="match status" value="1"/>
</dbReference>
<dbReference type="PANTHER" id="PTHR48056:SF81">
    <property type="entry name" value="RECEPTOR PROTEIN-TYROSINE KINASE CEPR1"/>
    <property type="match status" value="1"/>
</dbReference>